<dbReference type="RefSeq" id="WP_399649251.1">
    <property type="nucleotide sequence ID" value="NZ_JBITYG010000004.1"/>
</dbReference>
<keyword evidence="2" id="KW-1185">Reference proteome</keyword>
<reference evidence="1 2" key="1">
    <citation type="submission" date="2024-10" db="EMBL/GenBank/DDBJ databases">
        <title>The Natural Products Discovery Center: Release of the First 8490 Sequenced Strains for Exploring Actinobacteria Biosynthetic Diversity.</title>
        <authorList>
            <person name="Kalkreuter E."/>
            <person name="Kautsar S.A."/>
            <person name="Yang D."/>
            <person name="Bader C.D."/>
            <person name="Teijaro C.N."/>
            <person name="Fluegel L."/>
            <person name="Davis C.M."/>
            <person name="Simpson J.R."/>
            <person name="Lauterbach L."/>
            <person name="Steele A.D."/>
            <person name="Gui C."/>
            <person name="Meng S."/>
            <person name="Li G."/>
            <person name="Viehrig K."/>
            <person name="Ye F."/>
            <person name="Su P."/>
            <person name="Kiefer A.F."/>
            <person name="Nichols A."/>
            <person name="Cepeda A.J."/>
            <person name="Yan W."/>
            <person name="Fan B."/>
            <person name="Jiang Y."/>
            <person name="Adhikari A."/>
            <person name="Zheng C.-J."/>
            <person name="Schuster L."/>
            <person name="Cowan T.M."/>
            <person name="Smanski M.J."/>
            <person name="Chevrette M.G."/>
            <person name="De Carvalho L.P.S."/>
            <person name="Shen B."/>
        </authorList>
    </citation>
    <scope>NUCLEOTIDE SEQUENCE [LARGE SCALE GENOMIC DNA]</scope>
    <source>
        <strain evidence="1 2">NPDC053399</strain>
    </source>
</reference>
<evidence type="ECO:0000313" key="1">
    <source>
        <dbReference type="EMBL" id="MFI9102085.1"/>
    </source>
</evidence>
<sequence>MDQDAMEYARRWLAEQGVTQVGDDRWTSAEAPEDGPLTNNEVAHAWAYEARDRVERAFAEVLGNDVGELRAGGRLHELSHEPLLRRTRRVLRNSGPVPWPVKFPVYQAALTQPDLHLALFRGLLNSYHDIYGSLELRPALTLLAKLDLPADTEHLVPLTTVLNAGHTNHYRSPGAWKAATADG</sequence>
<accession>A0ABW8C6N1</accession>
<name>A0ABW8C6N1_9ACTN</name>
<dbReference type="EMBL" id="JBITYG010000004">
    <property type="protein sequence ID" value="MFI9102085.1"/>
    <property type="molecule type" value="Genomic_DNA"/>
</dbReference>
<proteinExistence type="predicted"/>
<gene>
    <name evidence="1" type="ORF">ACIGXA_16330</name>
</gene>
<comment type="caution">
    <text evidence="1">The sequence shown here is derived from an EMBL/GenBank/DDBJ whole genome shotgun (WGS) entry which is preliminary data.</text>
</comment>
<evidence type="ECO:0000313" key="2">
    <source>
        <dbReference type="Proteomes" id="UP001614394"/>
    </source>
</evidence>
<organism evidence="1 2">
    <name type="scientific">Streptomyces fildesensis</name>
    <dbReference type="NCBI Taxonomy" id="375757"/>
    <lineage>
        <taxon>Bacteria</taxon>
        <taxon>Bacillati</taxon>
        <taxon>Actinomycetota</taxon>
        <taxon>Actinomycetes</taxon>
        <taxon>Kitasatosporales</taxon>
        <taxon>Streptomycetaceae</taxon>
        <taxon>Streptomyces</taxon>
    </lineage>
</organism>
<dbReference type="Proteomes" id="UP001614394">
    <property type="component" value="Unassembled WGS sequence"/>
</dbReference>
<protein>
    <submittedName>
        <fullName evidence="1">Uncharacterized protein</fullName>
    </submittedName>
</protein>